<feature type="binding site" evidence="1">
    <location>
        <position position="225"/>
    </location>
    <ligand>
        <name>substrate</name>
    </ligand>
</feature>
<dbReference type="PROSITE" id="PS00917">
    <property type="entry name" value="ASN_GLN_ASE_2"/>
    <property type="match status" value="1"/>
</dbReference>
<dbReference type="AlphaFoldDB" id="A0A915ES18"/>
<keyword evidence="5" id="KW-1185">Reference proteome</keyword>
<dbReference type="PIRSF" id="PIRSF001220">
    <property type="entry name" value="L-ASNase_gatD"/>
    <property type="match status" value="1"/>
</dbReference>
<evidence type="ECO:0000256" key="1">
    <source>
        <dbReference type="PIRSR" id="PIRSR001220-2"/>
    </source>
</evidence>
<dbReference type="InterPro" id="IPR006034">
    <property type="entry name" value="Asparaginase/glutaminase-like"/>
</dbReference>
<dbReference type="SMART" id="SM00870">
    <property type="entry name" value="Asparaginase"/>
    <property type="match status" value="1"/>
</dbReference>
<proteinExistence type="predicted"/>
<dbReference type="PRINTS" id="PR00139">
    <property type="entry name" value="ASNGLNASE"/>
</dbReference>
<feature type="binding site" evidence="1">
    <location>
        <begin position="256"/>
        <end position="257"/>
    </location>
    <ligand>
        <name>substrate</name>
    </ligand>
</feature>
<feature type="compositionally biased region" description="Polar residues" evidence="3">
    <location>
        <begin position="1"/>
        <end position="14"/>
    </location>
</feature>
<protein>
    <submittedName>
        <fullName evidence="6">L-asparaginase N-terminal domain-containing protein</fullName>
    </submittedName>
</protein>
<dbReference type="PANTHER" id="PTHR11707">
    <property type="entry name" value="L-ASPARAGINASE"/>
    <property type="match status" value="1"/>
</dbReference>
<feature type="region of interest" description="Disordered" evidence="3">
    <location>
        <begin position="1"/>
        <end position="22"/>
    </location>
</feature>
<dbReference type="SFLD" id="SFLDS00057">
    <property type="entry name" value="Glutaminase/Asparaginase"/>
    <property type="match status" value="1"/>
</dbReference>
<evidence type="ECO:0000313" key="5">
    <source>
        <dbReference type="Proteomes" id="UP000887574"/>
    </source>
</evidence>
<reference evidence="6" key="1">
    <citation type="submission" date="2022-11" db="UniProtKB">
        <authorList>
            <consortium name="WormBaseParasite"/>
        </authorList>
    </citation>
    <scope>IDENTIFICATION</scope>
</reference>
<evidence type="ECO:0000313" key="6">
    <source>
        <dbReference type="WBParaSite" id="jg8880"/>
    </source>
</evidence>
<dbReference type="InterPro" id="IPR037152">
    <property type="entry name" value="L-asparaginase_N_sf"/>
</dbReference>
<evidence type="ECO:0000256" key="3">
    <source>
        <dbReference type="SAM" id="MobiDB-lite"/>
    </source>
</evidence>
<dbReference type="InterPro" id="IPR027475">
    <property type="entry name" value="Asparaginase/glutaminase_AS2"/>
</dbReference>
<dbReference type="PANTHER" id="PTHR11707:SF28">
    <property type="entry name" value="60 KDA LYSOPHOSPHOLIPASE"/>
    <property type="match status" value="1"/>
</dbReference>
<organism evidence="5 6">
    <name type="scientific">Ditylenchus dipsaci</name>
    <dbReference type="NCBI Taxonomy" id="166011"/>
    <lineage>
        <taxon>Eukaryota</taxon>
        <taxon>Metazoa</taxon>
        <taxon>Ecdysozoa</taxon>
        <taxon>Nematoda</taxon>
        <taxon>Chromadorea</taxon>
        <taxon>Rhabditida</taxon>
        <taxon>Tylenchina</taxon>
        <taxon>Tylenchomorpha</taxon>
        <taxon>Sphaerularioidea</taxon>
        <taxon>Anguinidae</taxon>
        <taxon>Anguininae</taxon>
        <taxon>Ditylenchus</taxon>
    </lineage>
</organism>
<dbReference type="Gene3D" id="3.40.50.1170">
    <property type="entry name" value="L-asparaginase, N-terminal domain"/>
    <property type="match status" value="1"/>
</dbReference>
<dbReference type="PIRSF" id="PIRSF500176">
    <property type="entry name" value="L_ASNase"/>
    <property type="match status" value="1"/>
</dbReference>
<dbReference type="SUPFAM" id="SSF53774">
    <property type="entry name" value="Glutaminase/Asparaginase"/>
    <property type="match status" value="1"/>
</dbReference>
<dbReference type="PROSITE" id="PS51732">
    <property type="entry name" value="ASN_GLN_ASE_3"/>
    <property type="match status" value="1"/>
</dbReference>
<sequence length="300" mass="33200">MSQHLAPSQSSGKNSSVTQEQEVENQQNSFYYYSWSADGSEKIRRMSIESDLLAKPVCHNSMQVEDVPSSSVHHHITPIDETHTPKQLTTLVTDKLVKKFSGTHLAELQTEICSSAGGLGAIAETNKPPLPSPKYGALKESKVLVLYTGGTIGMKCNSGGMSGVYSPQQHYLPRAIRELPPLNDKEYVEQNYADVQVKPYALPPLRGMKKRVVYWLVEYEPLLDSSDMTFDDWIRIAKDIHKSYSAYDGFVVLHGTDTLAYTACALSFMMQNLGKPVVVTGAQIPVAEVRSDGRENFIGP</sequence>
<dbReference type="Proteomes" id="UP000887574">
    <property type="component" value="Unplaced"/>
</dbReference>
<feature type="domain" description="L-asparaginase N-terminal" evidence="4">
    <location>
        <begin position="142"/>
        <end position="298"/>
    </location>
</feature>
<dbReference type="WBParaSite" id="jg8880">
    <property type="protein sequence ID" value="jg8880"/>
    <property type="gene ID" value="jg8880"/>
</dbReference>
<evidence type="ECO:0000259" key="4">
    <source>
        <dbReference type="Pfam" id="PF00710"/>
    </source>
</evidence>
<dbReference type="InterPro" id="IPR036152">
    <property type="entry name" value="Asp/glu_Ase-like_sf"/>
</dbReference>
<dbReference type="GO" id="GO:0004067">
    <property type="term" value="F:asparaginase activity"/>
    <property type="evidence" value="ECO:0007669"/>
    <property type="project" value="UniProtKB-UniRule"/>
</dbReference>
<dbReference type="InterPro" id="IPR027474">
    <property type="entry name" value="L-asparaginase_N"/>
</dbReference>
<evidence type="ECO:0000256" key="2">
    <source>
        <dbReference type="PROSITE-ProRule" id="PRU10100"/>
    </source>
</evidence>
<dbReference type="Pfam" id="PF00710">
    <property type="entry name" value="Asparaginase"/>
    <property type="match status" value="1"/>
</dbReference>
<accession>A0A915ES18</accession>
<name>A0A915ES18_9BILA</name>
<feature type="active site" evidence="2">
    <location>
        <position position="256"/>
    </location>
</feature>